<evidence type="ECO:0000256" key="3">
    <source>
        <dbReference type="ARBA" id="ARBA00022989"/>
    </source>
</evidence>
<dbReference type="GO" id="GO:0004930">
    <property type="term" value="F:G protein-coupled receptor activity"/>
    <property type="evidence" value="ECO:0007669"/>
    <property type="project" value="InterPro"/>
</dbReference>
<dbReference type="InterPro" id="IPR017452">
    <property type="entry name" value="GPCR_Rhodpsn_7TM"/>
</dbReference>
<evidence type="ECO:0000256" key="1">
    <source>
        <dbReference type="ARBA" id="ARBA00004370"/>
    </source>
</evidence>
<name>R7VD65_CAPTE</name>
<comment type="subcellular location">
    <subcellularLocation>
        <location evidence="1">Membrane</location>
    </subcellularLocation>
</comment>
<dbReference type="EnsemblMetazoa" id="CapteT203565">
    <property type="protein sequence ID" value="CapteP203565"/>
    <property type="gene ID" value="CapteG203565"/>
</dbReference>
<keyword evidence="9" id="KW-1185">Reference proteome</keyword>
<reference evidence="8" key="3">
    <citation type="submission" date="2015-06" db="UniProtKB">
        <authorList>
            <consortium name="EnsemblMetazoa"/>
        </authorList>
    </citation>
    <scope>IDENTIFICATION</scope>
</reference>
<evidence type="ECO:0000313" key="9">
    <source>
        <dbReference type="Proteomes" id="UP000014760"/>
    </source>
</evidence>
<proteinExistence type="predicted"/>
<dbReference type="EMBL" id="KB293058">
    <property type="protein sequence ID" value="ELU16584.1"/>
    <property type="molecule type" value="Genomic_DNA"/>
</dbReference>
<evidence type="ECO:0000256" key="4">
    <source>
        <dbReference type="ARBA" id="ARBA00023136"/>
    </source>
</evidence>
<dbReference type="InterPro" id="IPR000276">
    <property type="entry name" value="GPCR_Rhodpsn"/>
</dbReference>
<evidence type="ECO:0000313" key="7">
    <source>
        <dbReference type="EMBL" id="ELU16584.1"/>
    </source>
</evidence>
<feature type="non-terminal residue" evidence="7">
    <location>
        <position position="175"/>
    </location>
</feature>
<accession>R7VD65</accession>
<dbReference type="HOGENOM" id="CLU_1536263_0_0_1"/>
<evidence type="ECO:0000256" key="5">
    <source>
        <dbReference type="SAM" id="Phobius"/>
    </source>
</evidence>
<evidence type="ECO:0000313" key="8">
    <source>
        <dbReference type="EnsemblMetazoa" id="CapteP203565"/>
    </source>
</evidence>
<keyword evidence="4 5" id="KW-0472">Membrane</keyword>
<evidence type="ECO:0000259" key="6">
    <source>
        <dbReference type="PROSITE" id="PS50262"/>
    </source>
</evidence>
<protein>
    <recommendedName>
        <fullName evidence="6">G-protein coupled receptors family 1 profile domain-containing protein</fullName>
    </recommendedName>
</protein>
<feature type="domain" description="G-protein coupled receptors family 1 profile" evidence="6">
    <location>
        <begin position="39"/>
        <end position="69"/>
    </location>
</feature>
<dbReference type="AlphaFoldDB" id="R7VD65"/>
<dbReference type="GO" id="GO:0016020">
    <property type="term" value="C:membrane"/>
    <property type="evidence" value="ECO:0007669"/>
    <property type="project" value="UniProtKB-SubCell"/>
</dbReference>
<keyword evidence="2 5" id="KW-0812">Transmembrane</keyword>
<dbReference type="Proteomes" id="UP000014760">
    <property type="component" value="Unassembled WGS sequence"/>
</dbReference>
<dbReference type="SUPFAM" id="SSF81321">
    <property type="entry name" value="Family A G protein-coupled receptor-like"/>
    <property type="match status" value="1"/>
</dbReference>
<evidence type="ECO:0000256" key="2">
    <source>
        <dbReference type="ARBA" id="ARBA00022692"/>
    </source>
</evidence>
<reference evidence="7 9" key="2">
    <citation type="journal article" date="2013" name="Nature">
        <title>Insights into bilaterian evolution from three spiralian genomes.</title>
        <authorList>
            <person name="Simakov O."/>
            <person name="Marletaz F."/>
            <person name="Cho S.J."/>
            <person name="Edsinger-Gonzales E."/>
            <person name="Havlak P."/>
            <person name="Hellsten U."/>
            <person name="Kuo D.H."/>
            <person name="Larsson T."/>
            <person name="Lv J."/>
            <person name="Arendt D."/>
            <person name="Savage R."/>
            <person name="Osoegawa K."/>
            <person name="de Jong P."/>
            <person name="Grimwood J."/>
            <person name="Chapman J.A."/>
            <person name="Shapiro H."/>
            <person name="Aerts A."/>
            <person name="Otillar R.P."/>
            <person name="Terry A.Y."/>
            <person name="Boore J.L."/>
            <person name="Grigoriev I.V."/>
            <person name="Lindberg D.R."/>
            <person name="Seaver E.C."/>
            <person name="Weisblat D.A."/>
            <person name="Putnam N.H."/>
            <person name="Rokhsar D.S."/>
        </authorList>
    </citation>
    <scope>NUCLEOTIDE SEQUENCE</scope>
    <source>
        <strain evidence="7 9">I ESC-2004</strain>
    </source>
</reference>
<keyword evidence="3 5" id="KW-1133">Transmembrane helix</keyword>
<feature type="transmembrane region" description="Helical" evidence="5">
    <location>
        <begin position="20"/>
        <end position="47"/>
    </location>
</feature>
<dbReference type="EMBL" id="AMQN01036645">
    <property type="status" value="NOT_ANNOTATED_CDS"/>
    <property type="molecule type" value="Genomic_DNA"/>
</dbReference>
<dbReference type="PRINTS" id="PR00237">
    <property type="entry name" value="GPCRRHODOPSN"/>
</dbReference>
<dbReference type="Gene3D" id="1.20.1070.10">
    <property type="entry name" value="Rhodopsin 7-helix transmembrane proteins"/>
    <property type="match status" value="1"/>
</dbReference>
<dbReference type="PROSITE" id="PS50262">
    <property type="entry name" value="G_PROTEIN_RECEP_F1_2"/>
    <property type="match status" value="1"/>
</dbReference>
<sequence>MAELTTMDSLNDVDGDDEVIIQLRFVVIVIIISLIAIFGNLLVLMVLTRDDQTKRPINFFLPSLALSELQHGISFLLYLITNTNNGALDNFFGECVSDDLITCNKLKGSKGLRIARTHVKGLGSLDCYSPLHRRLSDGYNLELVHLGRPHPDRGLHPLRSGHHVGGALECCVIET</sequence>
<organism evidence="7">
    <name type="scientific">Capitella teleta</name>
    <name type="common">Polychaete worm</name>
    <dbReference type="NCBI Taxonomy" id="283909"/>
    <lineage>
        <taxon>Eukaryota</taxon>
        <taxon>Metazoa</taxon>
        <taxon>Spiralia</taxon>
        <taxon>Lophotrochozoa</taxon>
        <taxon>Annelida</taxon>
        <taxon>Polychaeta</taxon>
        <taxon>Sedentaria</taxon>
        <taxon>Scolecida</taxon>
        <taxon>Capitellidae</taxon>
        <taxon>Capitella</taxon>
    </lineage>
</organism>
<reference evidence="9" key="1">
    <citation type="submission" date="2012-12" db="EMBL/GenBank/DDBJ databases">
        <authorList>
            <person name="Hellsten U."/>
            <person name="Grimwood J."/>
            <person name="Chapman J.A."/>
            <person name="Shapiro H."/>
            <person name="Aerts A."/>
            <person name="Otillar R.P."/>
            <person name="Terry A.Y."/>
            <person name="Boore J.L."/>
            <person name="Simakov O."/>
            <person name="Marletaz F."/>
            <person name="Cho S.-J."/>
            <person name="Edsinger-Gonzales E."/>
            <person name="Havlak P."/>
            <person name="Kuo D.-H."/>
            <person name="Larsson T."/>
            <person name="Lv J."/>
            <person name="Arendt D."/>
            <person name="Savage R."/>
            <person name="Osoegawa K."/>
            <person name="de Jong P."/>
            <person name="Lindberg D.R."/>
            <person name="Seaver E.C."/>
            <person name="Weisblat D.A."/>
            <person name="Putnam N.H."/>
            <person name="Grigoriev I.V."/>
            <person name="Rokhsar D.S."/>
        </authorList>
    </citation>
    <scope>NUCLEOTIDE SEQUENCE</scope>
    <source>
        <strain evidence="9">I ESC-2004</strain>
    </source>
</reference>
<gene>
    <name evidence="7" type="ORF">CAPTEDRAFT_203565</name>
</gene>